<keyword evidence="6 9" id="KW-0812">Transmembrane</keyword>
<evidence type="ECO:0000259" key="12">
    <source>
        <dbReference type="Pfam" id="PF26002"/>
    </source>
</evidence>
<feature type="transmembrane region" description="Helical" evidence="9">
    <location>
        <begin position="57"/>
        <end position="75"/>
    </location>
</feature>
<feature type="coiled-coil region" evidence="10">
    <location>
        <begin position="244"/>
        <end position="285"/>
    </location>
</feature>
<dbReference type="Proteomes" id="UP000236416">
    <property type="component" value="Unassembled WGS sequence"/>
</dbReference>
<keyword evidence="5 9" id="KW-0997">Cell inner membrane</keyword>
<organism evidence="13 14">
    <name type="scientific">Chromobacterium sinusclupearum</name>
    <dbReference type="NCBI Taxonomy" id="2077146"/>
    <lineage>
        <taxon>Bacteria</taxon>
        <taxon>Pseudomonadati</taxon>
        <taxon>Pseudomonadota</taxon>
        <taxon>Betaproteobacteria</taxon>
        <taxon>Neisseriales</taxon>
        <taxon>Chromobacteriaceae</taxon>
        <taxon>Chromobacterium</taxon>
    </lineage>
</organism>
<keyword evidence="10" id="KW-0175">Coiled coil</keyword>
<comment type="subcellular location">
    <subcellularLocation>
        <location evidence="1 9">Cell inner membrane</location>
        <topology evidence="1 9">Single-pass membrane protein</topology>
    </subcellularLocation>
</comment>
<evidence type="ECO:0000256" key="5">
    <source>
        <dbReference type="ARBA" id="ARBA00022519"/>
    </source>
</evidence>
<dbReference type="PROSITE" id="PS00543">
    <property type="entry name" value="HLYD_FAMILY"/>
    <property type="match status" value="1"/>
</dbReference>
<dbReference type="InterPro" id="IPR058982">
    <property type="entry name" value="Beta-barrel_AprE"/>
</dbReference>
<dbReference type="EMBL" id="PPTF01000052">
    <property type="protein sequence ID" value="POA98502.1"/>
    <property type="molecule type" value="Genomic_DNA"/>
</dbReference>
<dbReference type="AlphaFoldDB" id="A0A2K4MN92"/>
<evidence type="ECO:0000313" key="14">
    <source>
        <dbReference type="Proteomes" id="UP000236416"/>
    </source>
</evidence>
<comment type="similarity">
    <text evidence="2 9">Belongs to the membrane fusion protein (MFP) (TC 8.A.1) family.</text>
</comment>
<evidence type="ECO:0000256" key="9">
    <source>
        <dbReference type="RuleBase" id="RU365093"/>
    </source>
</evidence>
<dbReference type="Gene3D" id="2.40.30.170">
    <property type="match status" value="1"/>
</dbReference>
<evidence type="ECO:0000256" key="4">
    <source>
        <dbReference type="ARBA" id="ARBA00022475"/>
    </source>
</evidence>
<gene>
    <name evidence="13" type="ORF">C2134_11395</name>
</gene>
<feature type="domain" description="AprE-like beta-barrel" evidence="12">
    <location>
        <begin position="356"/>
        <end position="443"/>
    </location>
</feature>
<evidence type="ECO:0000313" key="13">
    <source>
        <dbReference type="EMBL" id="POA98502.1"/>
    </source>
</evidence>
<dbReference type="GO" id="GO:0005886">
    <property type="term" value="C:plasma membrane"/>
    <property type="evidence" value="ECO:0007669"/>
    <property type="project" value="UniProtKB-SubCell"/>
</dbReference>
<reference evidence="13 14" key="1">
    <citation type="submission" date="2018-01" db="EMBL/GenBank/DDBJ databases">
        <title>Genomic Sequence of Chromobacterium MWU13-2610 from wild cranberry bogs within the Cape Cod National Seashore.</title>
        <authorList>
            <person name="O'Hara-Hanley K."/>
            <person name="Soby S."/>
            <person name="Harrison A."/>
        </authorList>
    </citation>
    <scope>NUCLEOTIDE SEQUENCE [LARGE SCALE GENOMIC DNA]</scope>
    <source>
        <strain evidence="13 14">MWU13-2610</strain>
    </source>
</reference>
<evidence type="ECO:0000259" key="11">
    <source>
        <dbReference type="Pfam" id="PF25994"/>
    </source>
</evidence>
<dbReference type="InterPro" id="IPR058781">
    <property type="entry name" value="HH_AprE-like"/>
</dbReference>
<keyword evidence="3 9" id="KW-0813">Transport</keyword>
<protein>
    <recommendedName>
        <fullName evidence="9">Membrane fusion protein (MFP) family protein</fullName>
    </recommendedName>
</protein>
<evidence type="ECO:0000256" key="3">
    <source>
        <dbReference type="ARBA" id="ARBA00022448"/>
    </source>
</evidence>
<sequence length="466" mass="52087">MKQPFWQRWMEQGQRKTSPYWERVMDWAEARDLQEHVDFATDADWAILQQSPGRPRVFIWTMAGLFLAAFMWAAFAQINEVTKGQGKVVPTSQIQHIQSLDGGVVAKLWVHEGQIVQQNQLLLSIDNTRFVSSLQANQAQYLALLGKAARLGAIAHGTPLAIPSQVSQQAPDIARQEMALYLAKKQELDNNLAIARGELAQRMQEMNEMKARRQQADQSFQFTSKELEQTRPLLDSGAASDVDLLRLEREVSRFKGDRDMAQAQISRLQAAIEEANRKIQENELTFRNQASAELSDTMAKINSLSADTSGLANKVKLSEMRSPVHGQVKQIYANTIGGVVAPGKDIMEIVPLGESLVVETRILPRDIAFIRPGQRATVRFTAYDYTIYGGMEGVVQDVSADTETDERGNSFYLAKIKTKQGTLGDRHLPIIPGMVAQVDIMTGTKSILSYLLKPVLRAKSEAFTER</sequence>
<dbReference type="InterPro" id="IPR006144">
    <property type="entry name" value="Secretion_HlyD_CS"/>
</dbReference>
<dbReference type="RefSeq" id="WP_103320137.1">
    <property type="nucleotide sequence ID" value="NZ_PPTF01000052.1"/>
</dbReference>
<comment type="caution">
    <text evidence="13">The sequence shown here is derived from an EMBL/GenBank/DDBJ whole genome shotgun (WGS) entry which is preliminary data.</text>
</comment>
<dbReference type="Pfam" id="PF25994">
    <property type="entry name" value="HH_AprE"/>
    <property type="match status" value="1"/>
</dbReference>
<keyword evidence="8 9" id="KW-0472">Membrane</keyword>
<dbReference type="InterPro" id="IPR050739">
    <property type="entry name" value="MFP"/>
</dbReference>
<feature type="domain" description="AprE-like long alpha-helical hairpin" evidence="11">
    <location>
        <begin position="132"/>
        <end position="306"/>
    </location>
</feature>
<accession>A0A2K4MN92</accession>
<name>A0A2K4MN92_9NEIS</name>
<dbReference type="PANTHER" id="PTHR30386:SF26">
    <property type="entry name" value="TRANSPORT PROTEIN COMB"/>
    <property type="match status" value="1"/>
</dbReference>
<keyword evidence="7 9" id="KW-1133">Transmembrane helix</keyword>
<keyword evidence="4 9" id="KW-1003">Cell membrane</keyword>
<dbReference type="GO" id="GO:0009306">
    <property type="term" value="P:protein secretion"/>
    <property type="evidence" value="ECO:0007669"/>
    <property type="project" value="InterPro"/>
</dbReference>
<feature type="coiled-coil region" evidence="10">
    <location>
        <begin position="185"/>
        <end position="219"/>
    </location>
</feature>
<evidence type="ECO:0000256" key="10">
    <source>
        <dbReference type="SAM" id="Coils"/>
    </source>
</evidence>
<dbReference type="NCBIfam" id="TIGR01843">
    <property type="entry name" value="type_I_hlyD"/>
    <property type="match status" value="1"/>
</dbReference>
<dbReference type="PRINTS" id="PR01490">
    <property type="entry name" value="RTXTOXIND"/>
</dbReference>
<proteinExistence type="inferred from homology"/>
<dbReference type="PANTHER" id="PTHR30386">
    <property type="entry name" value="MEMBRANE FUSION SUBUNIT OF EMRAB-TOLC MULTIDRUG EFFLUX PUMP"/>
    <property type="match status" value="1"/>
</dbReference>
<dbReference type="InterPro" id="IPR010129">
    <property type="entry name" value="T1SS_HlyD"/>
</dbReference>
<keyword evidence="14" id="KW-1185">Reference proteome</keyword>
<evidence type="ECO:0000256" key="1">
    <source>
        <dbReference type="ARBA" id="ARBA00004377"/>
    </source>
</evidence>
<dbReference type="Pfam" id="PF26002">
    <property type="entry name" value="Beta-barrel_AprE"/>
    <property type="match status" value="1"/>
</dbReference>
<evidence type="ECO:0000256" key="2">
    <source>
        <dbReference type="ARBA" id="ARBA00009477"/>
    </source>
</evidence>
<evidence type="ECO:0000256" key="6">
    <source>
        <dbReference type="ARBA" id="ARBA00022692"/>
    </source>
</evidence>
<evidence type="ECO:0000256" key="7">
    <source>
        <dbReference type="ARBA" id="ARBA00022989"/>
    </source>
</evidence>
<evidence type="ECO:0000256" key="8">
    <source>
        <dbReference type="ARBA" id="ARBA00023136"/>
    </source>
</evidence>
<dbReference type="SUPFAM" id="SSF111369">
    <property type="entry name" value="HlyD-like secretion proteins"/>
    <property type="match status" value="1"/>
</dbReference>